<protein>
    <recommendedName>
        <fullName evidence="7">Purine nucleoside phosphorylase</fullName>
        <ecNumber evidence="7">2.4.2.1</ecNumber>
    </recommendedName>
    <alternativeName>
        <fullName evidence="7">Inosine-guanosine phosphorylase</fullName>
    </alternativeName>
</protein>
<keyword evidence="5 7" id="KW-0808">Transferase</keyword>
<evidence type="ECO:0000256" key="7">
    <source>
        <dbReference type="PIRNR" id="PIRNR000477"/>
    </source>
</evidence>
<evidence type="ECO:0000259" key="8">
    <source>
        <dbReference type="Pfam" id="PF01048"/>
    </source>
</evidence>
<proteinExistence type="inferred from homology"/>
<comment type="catalytic activity">
    <reaction evidence="6">
        <text>a purine 2'-deoxy-D-ribonucleoside + phosphate = a purine nucleobase + 2-deoxy-alpha-D-ribose 1-phosphate</text>
        <dbReference type="Rhea" id="RHEA:36431"/>
        <dbReference type="ChEBI" id="CHEBI:26386"/>
        <dbReference type="ChEBI" id="CHEBI:43474"/>
        <dbReference type="ChEBI" id="CHEBI:57259"/>
        <dbReference type="ChEBI" id="CHEBI:142361"/>
        <dbReference type="EC" id="2.4.2.1"/>
    </reaction>
</comment>
<dbReference type="InterPro" id="IPR000845">
    <property type="entry name" value="Nucleoside_phosphorylase_d"/>
</dbReference>
<keyword evidence="4 7" id="KW-0328">Glycosyltransferase</keyword>
<dbReference type="NCBIfam" id="TIGR01700">
    <property type="entry name" value="PNPH"/>
    <property type="match status" value="1"/>
</dbReference>
<sequence>MSDLLRRMEEARAAIAARGGVSPKVGLILGSGLGDLADQIEGAVRIPYGEIPHFPVSTVPGHAGQLVIGHLEGQPVVAMQGRVHFYEGYTMEQVTFPVRVMRALGVETLIVTCAAGGLNPAFSAGDLMLIVDHINMMGQDPLRGPNADELGPRFPAMVDAYTPELRKLALAVADELGVALRQGVYSPISGPSFNTSAELRMLQRLGSDAVGMSTVPEVVVARHMGLRVLGVACITDMALPDEPIHLTHEQVMEVALRTKPRFQSLIRGVLRRMAAI</sequence>
<evidence type="ECO:0000313" key="9">
    <source>
        <dbReference type="EMBL" id="MBP2017764.1"/>
    </source>
</evidence>
<evidence type="ECO:0000256" key="4">
    <source>
        <dbReference type="ARBA" id="ARBA00022676"/>
    </source>
</evidence>
<dbReference type="Pfam" id="PF01048">
    <property type="entry name" value="PNP_UDP_1"/>
    <property type="match status" value="1"/>
</dbReference>
<evidence type="ECO:0000256" key="6">
    <source>
        <dbReference type="ARBA" id="ARBA00048556"/>
    </source>
</evidence>
<feature type="domain" description="Nucleoside phosphorylase" evidence="8">
    <location>
        <begin position="24"/>
        <end position="271"/>
    </location>
</feature>
<dbReference type="Gene3D" id="3.40.50.1580">
    <property type="entry name" value="Nucleoside phosphorylase domain"/>
    <property type="match status" value="1"/>
</dbReference>
<dbReference type="NCBIfam" id="TIGR01697">
    <property type="entry name" value="PNPH-PUNA-XAPA"/>
    <property type="match status" value="1"/>
</dbReference>
<dbReference type="InterPro" id="IPR035994">
    <property type="entry name" value="Nucleoside_phosphorylase_sf"/>
</dbReference>
<comment type="similarity">
    <text evidence="3 7">Belongs to the PNP/MTAP phosphorylase family.</text>
</comment>
<gene>
    <name evidence="9" type="ORF">J2Z79_001149</name>
</gene>
<evidence type="ECO:0000256" key="2">
    <source>
        <dbReference type="ARBA" id="ARBA00005058"/>
    </source>
</evidence>
<dbReference type="PIRSF" id="PIRSF000477">
    <property type="entry name" value="PurNPase"/>
    <property type="match status" value="1"/>
</dbReference>
<dbReference type="InterPro" id="IPR011270">
    <property type="entry name" value="Pur_Nuc_Pase_Ino/Guo-sp"/>
</dbReference>
<comment type="pathway">
    <text evidence="2 7">Purine metabolism; purine nucleoside salvage.</text>
</comment>
<dbReference type="NCBIfam" id="NF006054">
    <property type="entry name" value="PRK08202.1"/>
    <property type="match status" value="1"/>
</dbReference>
<evidence type="ECO:0000256" key="1">
    <source>
        <dbReference type="ARBA" id="ARBA00002678"/>
    </source>
</evidence>
<evidence type="ECO:0000256" key="3">
    <source>
        <dbReference type="ARBA" id="ARBA00006751"/>
    </source>
</evidence>
<organism evidence="9 10">
    <name type="scientific">Symbiobacterium terraclitae</name>
    <dbReference type="NCBI Taxonomy" id="557451"/>
    <lineage>
        <taxon>Bacteria</taxon>
        <taxon>Bacillati</taxon>
        <taxon>Bacillota</taxon>
        <taxon>Clostridia</taxon>
        <taxon>Eubacteriales</taxon>
        <taxon>Symbiobacteriaceae</taxon>
        <taxon>Symbiobacterium</taxon>
    </lineage>
</organism>
<dbReference type="SUPFAM" id="SSF53167">
    <property type="entry name" value="Purine and uridine phosphorylases"/>
    <property type="match status" value="1"/>
</dbReference>
<accession>A0ABS4JTI0</accession>
<name>A0ABS4JTI0_9FIRM</name>
<dbReference type="GO" id="GO:0004731">
    <property type="term" value="F:purine-nucleoside phosphorylase activity"/>
    <property type="evidence" value="ECO:0007669"/>
    <property type="project" value="UniProtKB-EC"/>
</dbReference>
<dbReference type="EC" id="2.4.2.1" evidence="7"/>
<dbReference type="CDD" id="cd09009">
    <property type="entry name" value="PNP-EcPNPII_like"/>
    <property type="match status" value="1"/>
</dbReference>
<dbReference type="RefSeq" id="WP_209465905.1">
    <property type="nucleotide sequence ID" value="NZ_JAGGLG010000007.1"/>
</dbReference>
<dbReference type="PANTHER" id="PTHR11904:SF9">
    <property type="entry name" value="PURINE NUCLEOSIDE PHOSPHORYLASE-RELATED"/>
    <property type="match status" value="1"/>
</dbReference>
<evidence type="ECO:0000313" key="10">
    <source>
        <dbReference type="Proteomes" id="UP001519289"/>
    </source>
</evidence>
<dbReference type="InterPro" id="IPR011268">
    <property type="entry name" value="Purine_phosphorylase"/>
</dbReference>
<dbReference type="PANTHER" id="PTHR11904">
    <property type="entry name" value="METHYLTHIOADENOSINE/PURINE NUCLEOSIDE PHOSPHORYLASE"/>
    <property type="match status" value="1"/>
</dbReference>
<reference evidence="9 10" key="1">
    <citation type="submission" date="2021-03" db="EMBL/GenBank/DDBJ databases">
        <title>Genomic Encyclopedia of Type Strains, Phase IV (KMG-IV): sequencing the most valuable type-strain genomes for metagenomic binning, comparative biology and taxonomic classification.</title>
        <authorList>
            <person name="Goeker M."/>
        </authorList>
    </citation>
    <scope>NUCLEOTIDE SEQUENCE [LARGE SCALE GENOMIC DNA]</scope>
    <source>
        <strain evidence="9 10">DSM 27138</strain>
    </source>
</reference>
<keyword evidence="10" id="KW-1185">Reference proteome</keyword>
<comment type="caution">
    <text evidence="9">The sequence shown here is derived from an EMBL/GenBank/DDBJ whole genome shotgun (WGS) entry which is preliminary data.</text>
</comment>
<comment type="function">
    <text evidence="1">The purine nucleoside phosphorylases catalyze the phosphorolytic breakdown of the N-glycosidic bond in the beta-(deoxy)ribonucleoside molecules, with the formation of the corresponding free purine bases and pentose-1-phosphate. Cleaves guanosine, inosine, 2'-deoxyguanosine and 2'-deoxyinosine.</text>
</comment>
<dbReference type="Proteomes" id="UP001519289">
    <property type="component" value="Unassembled WGS sequence"/>
</dbReference>
<dbReference type="EMBL" id="JAGGLG010000007">
    <property type="protein sequence ID" value="MBP2017764.1"/>
    <property type="molecule type" value="Genomic_DNA"/>
</dbReference>
<evidence type="ECO:0000256" key="5">
    <source>
        <dbReference type="ARBA" id="ARBA00022679"/>
    </source>
</evidence>